<accession>A0A3Q9EVE2</accession>
<name>A0A3Q9EVE2_9ACTN</name>
<evidence type="ECO:0000313" key="2">
    <source>
        <dbReference type="Proteomes" id="UP000280298"/>
    </source>
</evidence>
<sequence length="46" mass="5468">MRFRVRAGIPRRDMPAQDDGSRIRVYDLFRRCQSDGIWRILTASQT</sequence>
<gene>
    <name evidence="1" type="ORF">EJ357_46390</name>
</gene>
<dbReference type="AlphaFoldDB" id="A0A3Q9EVE2"/>
<evidence type="ECO:0000313" key="1">
    <source>
        <dbReference type="EMBL" id="AZQ39931.1"/>
    </source>
</evidence>
<reference evidence="1 2" key="1">
    <citation type="journal article" date="2019" name="Int. J. Syst. Evol. Microbiol.">
        <title>Streptomyces cyaneochromogenes sp. nov., a blue pigment-producing actinomycete from manganese-contaminated soil.</title>
        <authorList>
            <person name="Tang X."/>
            <person name="Zhao J."/>
            <person name="Li K."/>
            <person name="Chen Z."/>
            <person name="Sun Y."/>
            <person name="Gao J."/>
        </authorList>
    </citation>
    <scope>NUCLEOTIDE SEQUENCE [LARGE SCALE GENOMIC DNA]</scope>
    <source>
        <strain evidence="1 2">MK-45</strain>
    </source>
</reference>
<keyword evidence="2" id="KW-1185">Reference proteome</keyword>
<dbReference type="EMBL" id="CP034539">
    <property type="protein sequence ID" value="AZQ39931.1"/>
    <property type="molecule type" value="Genomic_DNA"/>
</dbReference>
<protein>
    <submittedName>
        <fullName evidence="1">Uncharacterized protein</fullName>
    </submittedName>
</protein>
<dbReference type="KEGG" id="scya:EJ357_46390"/>
<proteinExistence type="predicted"/>
<organism evidence="1 2">
    <name type="scientific">Streptomyces cyaneochromogenes</name>
    <dbReference type="NCBI Taxonomy" id="2496836"/>
    <lineage>
        <taxon>Bacteria</taxon>
        <taxon>Bacillati</taxon>
        <taxon>Actinomycetota</taxon>
        <taxon>Actinomycetes</taxon>
        <taxon>Kitasatosporales</taxon>
        <taxon>Streptomycetaceae</taxon>
        <taxon>Streptomyces</taxon>
    </lineage>
</organism>
<dbReference type="Proteomes" id="UP000280298">
    <property type="component" value="Chromosome"/>
</dbReference>